<dbReference type="InterPro" id="IPR036061">
    <property type="entry name" value="CheW-like_dom_sf"/>
</dbReference>
<protein>
    <recommendedName>
        <fullName evidence="1">CheW-like domain-containing protein</fullName>
    </recommendedName>
</protein>
<evidence type="ECO:0000259" key="1">
    <source>
        <dbReference type="PROSITE" id="PS50851"/>
    </source>
</evidence>
<dbReference type="SUPFAM" id="SSF50341">
    <property type="entry name" value="CheW-like"/>
    <property type="match status" value="1"/>
</dbReference>
<name>A0A0F8YFX9_9ZZZZ</name>
<dbReference type="EMBL" id="LAZR01057181">
    <property type="protein sequence ID" value="KKK72595.1"/>
    <property type="molecule type" value="Genomic_DNA"/>
</dbReference>
<dbReference type="Gene3D" id="2.30.30.40">
    <property type="entry name" value="SH3 Domains"/>
    <property type="match status" value="1"/>
</dbReference>
<feature type="domain" description="CheW-like" evidence="1">
    <location>
        <begin position="1"/>
        <end position="132"/>
    </location>
</feature>
<dbReference type="GO" id="GO:0005829">
    <property type="term" value="C:cytosol"/>
    <property type="evidence" value="ECO:0007669"/>
    <property type="project" value="TreeGrafter"/>
</dbReference>
<comment type="caution">
    <text evidence="2">The sequence shown here is derived from an EMBL/GenBank/DDBJ whole genome shotgun (WGS) entry which is preliminary data.</text>
</comment>
<accession>A0A0F8YFX9</accession>
<feature type="non-terminal residue" evidence="2">
    <location>
        <position position="1"/>
    </location>
</feature>
<dbReference type="Gene3D" id="2.40.50.180">
    <property type="entry name" value="CheA-289, Domain 4"/>
    <property type="match status" value="1"/>
</dbReference>
<organism evidence="2">
    <name type="scientific">marine sediment metagenome</name>
    <dbReference type="NCBI Taxonomy" id="412755"/>
    <lineage>
        <taxon>unclassified sequences</taxon>
        <taxon>metagenomes</taxon>
        <taxon>ecological metagenomes</taxon>
    </lineage>
</organism>
<dbReference type="AlphaFoldDB" id="A0A0F8YFX9"/>
<evidence type="ECO:0000313" key="2">
    <source>
        <dbReference type="EMBL" id="KKK72595.1"/>
    </source>
</evidence>
<reference evidence="2" key="1">
    <citation type="journal article" date="2015" name="Nature">
        <title>Complex archaea that bridge the gap between prokaryotes and eukaryotes.</title>
        <authorList>
            <person name="Spang A."/>
            <person name="Saw J.H."/>
            <person name="Jorgensen S.L."/>
            <person name="Zaremba-Niedzwiedzka K."/>
            <person name="Martijn J."/>
            <person name="Lind A.E."/>
            <person name="van Eijk R."/>
            <person name="Schleper C."/>
            <person name="Guy L."/>
            <person name="Ettema T.J."/>
        </authorList>
    </citation>
    <scope>NUCLEOTIDE SEQUENCE</scope>
</reference>
<dbReference type="SMART" id="SM00260">
    <property type="entry name" value="CheW"/>
    <property type="match status" value="1"/>
</dbReference>
<dbReference type="GO" id="GO:0007165">
    <property type="term" value="P:signal transduction"/>
    <property type="evidence" value="ECO:0007669"/>
    <property type="project" value="InterPro"/>
</dbReference>
<proteinExistence type="predicted"/>
<dbReference type="InterPro" id="IPR002545">
    <property type="entry name" value="CheW-lke_dom"/>
</dbReference>
<gene>
    <name evidence="2" type="ORF">LCGC14_2902290</name>
</gene>
<sequence length="195" mass="21722">GTGRYGVPVELVVQIVRNVNVTDVPTAPPYVEGVIILRGEIIPVINLRQRFGIEQSETQSRSRIIIIGNNDRLYGLLVDGVREILDLEKEEISTDAVSVFGMKPEFVQGIAKIGKDLLVVLDVFKILEVSPNMSVSLTSPTTQKVIFKRKRSLREGWSANSIQSDRSGNNLYFKELLHIDSFVLLERGINGSCKL</sequence>
<dbReference type="PANTHER" id="PTHR22617">
    <property type="entry name" value="CHEMOTAXIS SENSOR HISTIDINE KINASE-RELATED"/>
    <property type="match status" value="1"/>
</dbReference>
<dbReference type="PROSITE" id="PS50851">
    <property type="entry name" value="CHEW"/>
    <property type="match status" value="1"/>
</dbReference>
<dbReference type="GO" id="GO:0006935">
    <property type="term" value="P:chemotaxis"/>
    <property type="evidence" value="ECO:0007669"/>
    <property type="project" value="InterPro"/>
</dbReference>
<dbReference type="InterPro" id="IPR039315">
    <property type="entry name" value="CheW"/>
</dbReference>
<dbReference type="Pfam" id="PF01584">
    <property type="entry name" value="CheW"/>
    <property type="match status" value="1"/>
</dbReference>
<dbReference type="PANTHER" id="PTHR22617:SF23">
    <property type="entry name" value="CHEMOTAXIS PROTEIN CHEW"/>
    <property type="match status" value="1"/>
</dbReference>